<dbReference type="AlphaFoldDB" id="A0A2W5FBM5"/>
<proteinExistence type="predicted"/>
<protein>
    <submittedName>
        <fullName evidence="2">Uncharacterized protein</fullName>
    </submittedName>
</protein>
<comment type="caution">
    <text evidence="2">The sequence shown here is derived from an EMBL/GenBank/DDBJ whole genome shotgun (WGS) entry which is preliminary data.</text>
</comment>
<name>A0A2W5FBM5_9SPHI</name>
<evidence type="ECO:0000313" key="3">
    <source>
        <dbReference type="Proteomes" id="UP000249645"/>
    </source>
</evidence>
<feature type="transmembrane region" description="Helical" evidence="1">
    <location>
        <begin position="20"/>
        <end position="39"/>
    </location>
</feature>
<keyword evidence="1" id="KW-0472">Membrane</keyword>
<accession>A0A2W5FBM5</accession>
<gene>
    <name evidence="2" type="ORF">DI598_04135</name>
</gene>
<reference evidence="2 3" key="1">
    <citation type="submission" date="2017-11" db="EMBL/GenBank/DDBJ databases">
        <title>Infants hospitalized years apart are colonized by the same room-sourced microbial strains.</title>
        <authorList>
            <person name="Brooks B."/>
            <person name="Olm M.R."/>
            <person name="Firek B.A."/>
            <person name="Baker R."/>
            <person name="Thomas B.C."/>
            <person name="Morowitz M.J."/>
            <person name="Banfield J.F."/>
        </authorList>
    </citation>
    <scope>NUCLEOTIDE SEQUENCE [LARGE SCALE GENOMIC DNA]</scope>
    <source>
        <strain evidence="2">S2_009_000_R2_76</strain>
    </source>
</reference>
<organism evidence="2 3">
    <name type="scientific">Pseudopedobacter saltans</name>
    <dbReference type="NCBI Taxonomy" id="151895"/>
    <lineage>
        <taxon>Bacteria</taxon>
        <taxon>Pseudomonadati</taxon>
        <taxon>Bacteroidota</taxon>
        <taxon>Sphingobacteriia</taxon>
        <taxon>Sphingobacteriales</taxon>
        <taxon>Sphingobacteriaceae</taxon>
        <taxon>Pseudopedobacter</taxon>
    </lineage>
</organism>
<sequence length="194" mass="22067">MRSIRAINVKINKINIMKKLYIIFILLTVSSLLPLVKVYSQTSKSSKRNFEDLSSFTKKINLSLIKSIADSNNLKDSSLLLGISVYVGSVGNVDSLSIINSSCITKEDMLRIKNGIMGRIALDTLPSIYKGKILFYKYFIYFCYVDGNLNRSNDYYSFKLSENDIDAFEEIDNNDHVIILPIINLRSIIMPEVK</sequence>
<keyword evidence="1" id="KW-0812">Transmembrane</keyword>
<dbReference type="Proteomes" id="UP000249645">
    <property type="component" value="Unassembled WGS sequence"/>
</dbReference>
<evidence type="ECO:0000256" key="1">
    <source>
        <dbReference type="SAM" id="Phobius"/>
    </source>
</evidence>
<evidence type="ECO:0000313" key="2">
    <source>
        <dbReference type="EMBL" id="PZP51047.1"/>
    </source>
</evidence>
<keyword evidence="1" id="KW-1133">Transmembrane helix</keyword>
<dbReference type="EMBL" id="QFOI01000044">
    <property type="protein sequence ID" value="PZP51047.1"/>
    <property type="molecule type" value="Genomic_DNA"/>
</dbReference>